<dbReference type="AlphaFoldDB" id="A0A285MSR1"/>
<evidence type="ECO:0000313" key="1">
    <source>
        <dbReference type="EMBL" id="SNZ00224.1"/>
    </source>
</evidence>
<keyword evidence="2" id="KW-1185">Reference proteome</keyword>
<sequence length="177" mass="21024">MKKIAIIILTLSFNLGFGQVEIPFFEQIAFDFYKDSLLTKFPVEKRIKIPKYTTDFHFSSYKFQVNECLTGKLLTEGKELETFGIYALEQMDFDSPTHVMSYDNLDKKQFRIKKYKSSSGMNLRISQPYHKKDDFENFYVIVSENYKRKSTTYYLLIDKNGNVNNWCRKESELVIIY</sequence>
<organism evidence="1 2">
    <name type="scientific">Flagellimonas pacifica</name>
    <dbReference type="NCBI Taxonomy" id="1247520"/>
    <lineage>
        <taxon>Bacteria</taxon>
        <taxon>Pseudomonadati</taxon>
        <taxon>Bacteroidota</taxon>
        <taxon>Flavobacteriia</taxon>
        <taxon>Flavobacteriales</taxon>
        <taxon>Flavobacteriaceae</taxon>
        <taxon>Flagellimonas</taxon>
    </lineage>
</organism>
<dbReference type="RefSeq" id="WP_097045712.1">
    <property type="nucleotide sequence ID" value="NZ_OBEH01000003.1"/>
</dbReference>
<dbReference type="OrthoDB" id="1203172at2"/>
<protein>
    <submittedName>
        <fullName evidence="1">Uncharacterized protein</fullName>
    </submittedName>
</protein>
<dbReference type="Proteomes" id="UP000219048">
    <property type="component" value="Unassembled WGS sequence"/>
</dbReference>
<proteinExistence type="predicted"/>
<gene>
    <name evidence="1" type="ORF">SAMN06265377_2044</name>
</gene>
<reference evidence="2" key="1">
    <citation type="submission" date="2017-09" db="EMBL/GenBank/DDBJ databases">
        <authorList>
            <person name="Varghese N."/>
            <person name="Submissions S."/>
        </authorList>
    </citation>
    <scope>NUCLEOTIDE SEQUENCE [LARGE SCALE GENOMIC DNA]</scope>
    <source>
        <strain evidence="2">DSM 25885</strain>
    </source>
</reference>
<accession>A0A285MSR1</accession>
<evidence type="ECO:0000313" key="2">
    <source>
        <dbReference type="Proteomes" id="UP000219048"/>
    </source>
</evidence>
<name>A0A285MSR1_9FLAO</name>
<dbReference type="EMBL" id="OBEH01000003">
    <property type="protein sequence ID" value="SNZ00224.1"/>
    <property type="molecule type" value="Genomic_DNA"/>
</dbReference>